<dbReference type="OrthoDB" id="1098628at2"/>
<dbReference type="InterPro" id="IPR050090">
    <property type="entry name" value="Tyrosine_recombinase_XerCD"/>
</dbReference>
<accession>A0A4R7DEV5</accession>
<dbReference type="Pfam" id="PF00589">
    <property type="entry name" value="Phage_integrase"/>
    <property type="match status" value="1"/>
</dbReference>
<dbReference type="EMBL" id="SNZW01000011">
    <property type="protein sequence ID" value="TDS18875.1"/>
    <property type="molecule type" value="Genomic_DNA"/>
</dbReference>
<dbReference type="InterPro" id="IPR025269">
    <property type="entry name" value="SAM-like_dom"/>
</dbReference>
<dbReference type="SUPFAM" id="SSF56349">
    <property type="entry name" value="DNA breaking-rejoining enzymes"/>
    <property type="match status" value="1"/>
</dbReference>
<dbReference type="PANTHER" id="PTHR30349:SF64">
    <property type="entry name" value="PROPHAGE INTEGRASE INTD-RELATED"/>
    <property type="match status" value="1"/>
</dbReference>
<dbReference type="Pfam" id="PF13102">
    <property type="entry name" value="Phage_int_SAM_5"/>
    <property type="match status" value="1"/>
</dbReference>
<protein>
    <submittedName>
        <fullName evidence="5">Site-specific recombinase XerD</fullName>
    </submittedName>
</protein>
<comment type="similarity">
    <text evidence="1">Belongs to the 'phage' integrase family.</text>
</comment>
<dbReference type="InterPro" id="IPR035386">
    <property type="entry name" value="Arm-DNA-bind_5"/>
</dbReference>
<evidence type="ECO:0000256" key="1">
    <source>
        <dbReference type="ARBA" id="ARBA00008857"/>
    </source>
</evidence>
<feature type="domain" description="Tyr recombinase" evidence="4">
    <location>
        <begin position="221"/>
        <end position="390"/>
    </location>
</feature>
<comment type="caution">
    <text evidence="5">The sequence shown here is derived from an EMBL/GenBank/DDBJ whole genome shotgun (WGS) entry which is preliminary data.</text>
</comment>
<dbReference type="Proteomes" id="UP000295274">
    <property type="component" value="Unassembled WGS sequence"/>
</dbReference>
<dbReference type="Pfam" id="PF17293">
    <property type="entry name" value="Arm-DNA-bind_5"/>
    <property type="match status" value="1"/>
</dbReference>
<dbReference type="CDD" id="cd01185">
    <property type="entry name" value="INTN1_C_like"/>
    <property type="match status" value="1"/>
</dbReference>
<dbReference type="InterPro" id="IPR002104">
    <property type="entry name" value="Integrase_catalytic"/>
</dbReference>
<gene>
    <name evidence="5" type="ORF">DFQ03_0586</name>
</gene>
<keyword evidence="3" id="KW-0233">DNA recombination</keyword>
<evidence type="ECO:0000256" key="3">
    <source>
        <dbReference type="ARBA" id="ARBA00023172"/>
    </source>
</evidence>
<dbReference type="PROSITE" id="PS51898">
    <property type="entry name" value="TYR_RECOMBINASE"/>
    <property type="match status" value="1"/>
</dbReference>
<dbReference type="Gene3D" id="1.10.443.10">
    <property type="entry name" value="Intergrase catalytic core"/>
    <property type="match status" value="1"/>
</dbReference>
<dbReference type="GO" id="GO:0006310">
    <property type="term" value="P:DNA recombination"/>
    <property type="evidence" value="ECO:0007669"/>
    <property type="project" value="UniProtKB-KW"/>
</dbReference>
<name>A0A4R7DEV5_9FLAO</name>
<dbReference type="AlphaFoldDB" id="A0A4R7DEV5"/>
<keyword evidence="2" id="KW-0238">DNA-binding</keyword>
<evidence type="ECO:0000313" key="6">
    <source>
        <dbReference type="Proteomes" id="UP000295274"/>
    </source>
</evidence>
<evidence type="ECO:0000313" key="5">
    <source>
        <dbReference type="EMBL" id="TDS18875.1"/>
    </source>
</evidence>
<dbReference type="PANTHER" id="PTHR30349">
    <property type="entry name" value="PHAGE INTEGRASE-RELATED"/>
    <property type="match status" value="1"/>
</dbReference>
<evidence type="ECO:0000256" key="2">
    <source>
        <dbReference type="ARBA" id="ARBA00023125"/>
    </source>
</evidence>
<dbReference type="RefSeq" id="WP_133671498.1">
    <property type="nucleotide sequence ID" value="NZ_SNZW01000011.1"/>
</dbReference>
<keyword evidence="6" id="KW-1185">Reference proteome</keyword>
<dbReference type="InterPro" id="IPR011010">
    <property type="entry name" value="DNA_brk_join_enz"/>
</dbReference>
<dbReference type="Gene3D" id="1.10.150.130">
    <property type="match status" value="1"/>
</dbReference>
<proteinExistence type="inferred from homology"/>
<dbReference type="InterPro" id="IPR010998">
    <property type="entry name" value="Integrase_recombinase_N"/>
</dbReference>
<evidence type="ECO:0000259" key="4">
    <source>
        <dbReference type="PROSITE" id="PS51898"/>
    </source>
</evidence>
<dbReference type="GO" id="GO:0003677">
    <property type="term" value="F:DNA binding"/>
    <property type="evidence" value="ECO:0007669"/>
    <property type="project" value="UniProtKB-KW"/>
</dbReference>
<dbReference type="InterPro" id="IPR013762">
    <property type="entry name" value="Integrase-like_cat_sf"/>
</dbReference>
<organism evidence="5 6">
    <name type="scientific">Maribacter caenipelagi</name>
    <dbReference type="NCBI Taxonomy" id="1447781"/>
    <lineage>
        <taxon>Bacteria</taxon>
        <taxon>Pseudomonadati</taxon>
        <taxon>Bacteroidota</taxon>
        <taxon>Flavobacteriia</taxon>
        <taxon>Flavobacteriales</taxon>
        <taxon>Flavobacteriaceae</taxon>
        <taxon>Maribacter</taxon>
    </lineage>
</organism>
<dbReference type="GO" id="GO:0015074">
    <property type="term" value="P:DNA integration"/>
    <property type="evidence" value="ECO:0007669"/>
    <property type="project" value="InterPro"/>
</dbReference>
<sequence>MSIIKYSLLYVLQKSRLNKRGKCPIRGRITLDSKRKEFSTGQFIYPENWNTRKQLAIGDNVDVEFINKQLSLIKQKLDKAFLMLELSEVNFTIDDLFRAYKGDDNKKDLGVLEYFNSYLERRKELIGIDIVQSTWNKFSYLKSDLKSFVGGKYGGRDFMLSRVDIKFINDFEHYLKTKKNKKQVTVNKNLQRFKSVVKSAVSENVLDKYPYSFHRLKKVKTEVLYLSRDELQKLEKYKFAQTRLEQVRDMFVFCCYTGLGYQEMATLKKENLVEAFDGYIWIRITRKKTSTVISVPLLPKAEEILQKYEYELPVISNQRFNSYLKEIAAIVGLQIKLTHHIARKTFATTILLYNDVPMEVVSELLGHSKLSITQEHYAKVVQRKISEEMIMLKTKLKN</sequence>
<reference evidence="5 6" key="1">
    <citation type="submission" date="2019-03" db="EMBL/GenBank/DDBJ databases">
        <title>Genomic Encyclopedia of Type Strains, Phase III (KMG-III): the genomes of soil and plant-associated and newly described type strains.</title>
        <authorList>
            <person name="Whitman W."/>
        </authorList>
    </citation>
    <scope>NUCLEOTIDE SEQUENCE [LARGE SCALE GENOMIC DNA]</scope>
    <source>
        <strain evidence="5 6">CECT 8455</strain>
    </source>
</reference>